<dbReference type="EMBL" id="JACJUU010000003">
    <property type="protein sequence ID" value="MBC2769456.1"/>
    <property type="molecule type" value="Genomic_DNA"/>
</dbReference>
<evidence type="ECO:0000259" key="2">
    <source>
        <dbReference type="Pfam" id="PF02470"/>
    </source>
</evidence>
<dbReference type="Proteomes" id="UP000545386">
    <property type="component" value="Unassembled WGS sequence"/>
</dbReference>
<evidence type="ECO:0000313" key="4">
    <source>
        <dbReference type="Proteomes" id="UP000545386"/>
    </source>
</evidence>
<keyword evidence="1" id="KW-0472">Membrane</keyword>
<evidence type="ECO:0000313" key="3">
    <source>
        <dbReference type="EMBL" id="MBC2769456.1"/>
    </source>
</evidence>
<name>A0A842HMH8_9BURK</name>
<feature type="transmembrane region" description="Helical" evidence="1">
    <location>
        <begin position="6"/>
        <end position="28"/>
    </location>
</feature>
<reference evidence="3 4" key="1">
    <citation type="submission" date="2020-08" db="EMBL/GenBank/DDBJ databases">
        <title>Paraeoetvoesia sp. YC-7-48 draft genome sequence.</title>
        <authorList>
            <person name="Yao L."/>
        </authorList>
    </citation>
    <scope>NUCLEOTIDE SEQUENCE [LARGE SCALE GENOMIC DNA]</scope>
    <source>
        <strain evidence="4">YC-7-48</strain>
    </source>
</reference>
<organism evidence="3 4">
    <name type="scientific">Pusillimonas minor</name>
    <dbReference type="NCBI Taxonomy" id="2697024"/>
    <lineage>
        <taxon>Bacteria</taxon>
        <taxon>Pseudomonadati</taxon>
        <taxon>Pseudomonadota</taxon>
        <taxon>Betaproteobacteria</taxon>
        <taxon>Burkholderiales</taxon>
        <taxon>Alcaligenaceae</taxon>
        <taxon>Pusillimonas</taxon>
    </lineage>
</organism>
<keyword evidence="1" id="KW-0812">Transmembrane</keyword>
<comment type="caution">
    <text evidence="3">The sequence shown here is derived from an EMBL/GenBank/DDBJ whole genome shotgun (WGS) entry which is preliminary data.</text>
</comment>
<gene>
    <name evidence="3" type="ORF">GTU67_05935</name>
</gene>
<dbReference type="PANTHER" id="PTHR36698">
    <property type="entry name" value="BLL5892 PROTEIN"/>
    <property type="match status" value="1"/>
</dbReference>
<sequence>MEPRAHHVLIGLFTLVVIAAGLIAALWLGKYGKDTAVATYAVIFNEPVRGLSRGSSVQFNGIKVGEVSALSLDPSDVRNVRAIITIQDAIPIQTDTRARLMLAGITGISVVALSSGEPGSPLLKAKPGQDYPEIIATPSPIAQFMQNGDSLVTGMAELMTNANKFLSGQNADSFTRTIQNLEAVSGALADNRGDIETLLKTLTAATQQFTTTLQTADRLIRVEGTASMQQARAALASVDAAAANVAQLVQSNQGAVSAGLQGLNELGPTLQELRMTLAALRNNLRKLDDNPAGYLLGAESLKEVAP</sequence>
<dbReference type="Pfam" id="PF02470">
    <property type="entry name" value="MlaD"/>
    <property type="match status" value="1"/>
</dbReference>
<proteinExistence type="predicted"/>
<dbReference type="PANTHER" id="PTHR36698:SF2">
    <property type="entry name" value="MCE_MLAD DOMAIN-CONTAINING PROTEIN"/>
    <property type="match status" value="1"/>
</dbReference>
<evidence type="ECO:0000256" key="1">
    <source>
        <dbReference type="SAM" id="Phobius"/>
    </source>
</evidence>
<feature type="domain" description="Mce/MlaD" evidence="2">
    <location>
        <begin position="47"/>
        <end position="116"/>
    </location>
</feature>
<dbReference type="RefSeq" id="WP_185779185.1">
    <property type="nucleotide sequence ID" value="NZ_JACJUU010000003.1"/>
</dbReference>
<protein>
    <submittedName>
        <fullName evidence="3">MCE family protein</fullName>
    </submittedName>
</protein>
<dbReference type="InterPro" id="IPR003399">
    <property type="entry name" value="Mce/MlaD"/>
</dbReference>
<keyword evidence="4" id="KW-1185">Reference proteome</keyword>
<accession>A0A842HMH8</accession>
<dbReference type="AlphaFoldDB" id="A0A842HMH8"/>
<keyword evidence="1" id="KW-1133">Transmembrane helix</keyword>